<dbReference type="PANTHER" id="PTHR48462">
    <property type="entry name" value="PROTEIN, PUTATIVE-RELATED"/>
    <property type="match status" value="1"/>
</dbReference>
<keyword evidence="2" id="KW-1185">Reference proteome</keyword>
<accession>A0A1D1W783</accession>
<organism evidence="1 2">
    <name type="scientific">Ramazzottius varieornatus</name>
    <name type="common">Water bear</name>
    <name type="synonym">Tardigrade</name>
    <dbReference type="NCBI Taxonomy" id="947166"/>
    <lineage>
        <taxon>Eukaryota</taxon>
        <taxon>Metazoa</taxon>
        <taxon>Ecdysozoa</taxon>
        <taxon>Tardigrada</taxon>
        <taxon>Eutardigrada</taxon>
        <taxon>Parachela</taxon>
        <taxon>Hypsibioidea</taxon>
        <taxon>Ramazzottiidae</taxon>
        <taxon>Ramazzottius</taxon>
    </lineage>
</organism>
<reference evidence="1 2" key="1">
    <citation type="journal article" date="2016" name="Nat. Commun.">
        <title>Extremotolerant tardigrade genome and improved radiotolerance of human cultured cells by tardigrade-unique protein.</title>
        <authorList>
            <person name="Hashimoto T."/>
            <person name="Horikawa D.D."/>
            <person name="Saito Y."/>
            <person name="Kuwahara H."/>
            <person name="Kozuka-Hata H."/>
            <person name="Shin-I T."/>
            <person name="Minakuchi Y."/>
            <person name="Ohishi K."/>
            <person name="Motoyama A."/>
            <person name="Aizu T."/>
            <person name="Enomoto A."/>
            <person name="Kondo K."/>
            <person name="Tanaka S."/>
            <person name="Hara Y."/>
            <person name="Koshikawa S."/>
            <person name="Sagara H."/>
            <person name="Miura T."/>
            <person name="Yokobori S."/>
            <person name="Miyagawa K."/>
            <person name="Suzuki Y."/>
            <person name="Kubo T."/>
            <person name="Oyama M."/>
            <person name="Kohara Y."/>
            <person name="Fujiyama A."/>
            <person name="Arakawa K."/>
            <person name="Katayama T."/>
            <person name="Toyoda A."/>
            <person name="Kunieda T."/>
        </authorList>
    </citation>
    <scope>NUCLEOTIDE SEQUENCE [LARGE SCALE GENOMIC DNA]</scope>
    <source>
        <strain evidence="1 2">YOKOZUNA-1</strain>
    </source>
</reference>
<name>A0A1D1W783_RAMVA</name>
<evidence type="ECO:0000313" key="1">
    <source>
        <dbReference type="EMBL" id="GAV09252.1"/>
    </source>
</evidence>
<dbReference type="Proteomes" id="UP000186922">
    <property type="component" value="Unassembled WGS sequence"/>
</dbReference>
<dbReference type="PANTHER" id="PTHR48462:SF1">
    <property type="entry name" value="PROTEIN, PUTATIVE-RELATED"/>
    <property type="match status" value="1"/>
</dbReference>
<comment type="caution">
    <text evidence="1">The sequence shown here is derived from an EMBL/GenBank/DDBJ whole genome shotgun (WGS) entry which is preliminary data.</text>
</comment>
<dbReference type="EMBL" id="BDGG01000021">
    <property type="protein sequence ID" value="GAV09252.1"/>
    <property type="molecule type" value="Genomic_DNA"/>
</dbReference>
<proteinExistence type="predicted"/>
<dbReference type="OrthoDB" id="7433202at2759"/>
<evidence type="ECO:0000313" key="2">
    <source>
        <dbReference type="Proteomes" id="UP000186922"/>
    </source>
</evidence>
<dbReference type="AlphaFoldDB" id="A0A1D1W783"/>
<gene>
    <name evidence="1" type="primary">RvY_18824</name>
    <name evidence="1" type="synonym">RvY_18824.1</name>
    <name evidence="1" type="ORF">RvY_18824-1</name>
</gene>
<sequence length="391" mass="43253">MKLLCPGVIFPETITLFGAPVFPEAIPPVLEEKIRQAELMTTRLEKISAHQALFLLKNCLSPPKLLYILRCSPTFSCLPSLQAFDETIRKCAGKIANIAMDDMVWRQSSLPVSRGALGTRRVDQLALPASLASVHSAFDLIKQIYPQVDVNCIVSPAISHWQVKSISQPPILTLRSTQKAWDILIVDQHYQTLLDASSQAERTRLVAVSAKDSGAWLNALPISVLGNLLDDNSFRISVGLRLGARLREPHVCRCKKLVDELGRHGLSCQLSAGRHSRHPALNDSLHRALISCKVPNVLEPNGILRDDQKRPDGLTLIPWQQGKALVLDVTCVDTVEETYLRGSAGQLGYAANKAEELKRHKYRDPDGRYLFCPVAFETFGPFGNEASSLIQ</sequence>
<protein>
    <submittedName>
        <fullName evidence="1">Uncharacterized protein</fullName>
    </submittedName>
</protein>